<accession>A0A6H1TZ81</accession>
<feature type="chain" id="PRO_5026102859" evidence="2">
    <location>
        <begin position="21"/>
        <end position="88"/>
    </location>
</feature>
<organism evidence="3 4">
    <name type="scientific">Oxynema aestuarii AP17</name>
    <dbReference type="NCBI Taxonomy" id="2064643"/>
    <lineage>
        <taxon>Bacteria</taxon>
        <taxon>Bacillati</taxon>
        <taxon>Cyanobacteriota</taxon>
        <taxon>Cyanophyceae</taxon>
        <taxon>Oscillatoriophycideae</taxon>
        <taxon>Oscillatoriales</taxon>
        <taxon>Oscillatoriaceae</taxon>
        <taxon>Oxynema</taxon>
        <taxon>Oxynema aestuarii</taxon>
    </lineage>
</organism>
<dbReference type="EMBL" id="CP051167">
    <property type="protein sequence ID" value="QIZ71715.1"/>
    <property type="molecule type" value="Genomic_DNA"/>
</dbReference>
<evidence type="ECO:0000313" key="3">
    <source>
        <dbReference type="EMBL" id="QIZ71715.1"/>
    </source>
</evidence>
<keyword evidence="4" id="KW-1185">Reference proteome</keyword>
<sequence length="88" mass="9290">MRTQASIILCGLLLAGFAGSQGKEPASQGDRFSRWETLPSSVRGQQSEEICPHRGSGRCEVTEGLHPDRAIANSALSSSLPGLRSHGS</sequence>
<dbReference type="AlphaFoldDB" id="A0A6H1TZ81"/>
<dbReference type="RefSeq" id="WP_168569867.1">
    <property type="nucleotide sequence ID" value="NZ_CP051167.1"/>
</dbReference>
<feature type="signal peptide" evidence="2">
    <location>
        <begin position="1"/>
        <end position="20"/>
    </location>
</feature>
<dbReference type="Proteomes" id="UP000500857">
    <property type="component" value="Chromosome"/>
</dbReference>
<gene>
    <name evidence="3" type="ORF">HCG48_14925</name>
</gene>
<evidence type="ECO:0000313" key="4">
    <source>
        <dbReference type="Proteomes" id="UP000500857"/>
    </source>
</evidence>
<protein>
    <submittedName>
        <fullName evidence="3">Uncharacterized protein</fullName>
    </submittedName>
</protein>
<dbReference type="KEGG" id="oxy:HCG48_14925"/>
<name>A0A6H1TZ81_9CYAN</name>
<reference evidence="3 4" key="1">
    <citation type="submission" date="2020-04" db="EMBL/GenBank/DDBJ databases">
        <authorList>
            <person name="Basu S."/>
            <person name="Maruthanayagam V."/>
            <person name="Chakraborty S."/>
            <person name="Pramanik A."/>
            <person name="Mukherjee J."/>
            <person name="Brink B."/>
        </authorList>
    </citation>
    <scope>NUCLEOTIDE SEQUENCE [LARGE SCALE GENOMIC DNA]</scope>
    <source>
        <strain evidence="3 4">AP17</strain>
    </source>
</reference>
<evidence type="ECO:0000256" key="1">
    <source>
        <dbReference type="SAM" id="MobiDB-lite"/>
    </source>
</evidence>
<feature type="region of interest" description="Disordered" evidence="1">
    <location>
        <begin position="20"/>
        <end position="56"/>
    </location>
</feature>
<keyword evidence="2" id="KW-0732">Signal</keyword>
<evidence type="ECO:0000256" key="2">
    <source>
        <dbReference type="SAM" id="SignalP"/>
    </source>
</evidence>
<proteinExistence type="predicted"/>
<feature type="compositionally biased region" description="Polar residues" evidence="1">
    <location>
        <begin position="38"/>
        <end position="48"/>
    </location>
</feature>